<feature type="non-terminal residue" evidence="1">
    <location>
        <position position="180"/>
    </location>
</feature>
<dbReference type="Pfam" id="PF05705">
    <property type="entry name" value="DUF829"/>
    <property type="match status" value="1"/>
</dbReference>
<dbReference type="EMBL" id="LGRX02024306">
    <property type="protein sequence ID" value="KAK3254025.1"/>
    <property type="molecule type" value="Genomic_DNA"/>
</dbReference>
<dbReference type="Proteomes" id="UP001190700">
    <property type="component" value="Unassembled WGS sequence"/>
</dbReference>
<gene>
    <name evidence="1" type="ORF">CYMTET_36746</name>
</gene>
<comment type="caution">
    <text evidence="1">The sequence shown here is derived from an EMBL/GenBank/DDBJ whole genome shotgun (WGS) entry which is preliminary data.</text>
</comment>
<dbReference type="PANTHER" id="PTHR12265:SF0">
    <property type="entry name" value="EXPRESSED PROTEIN"/>
    <property type="match status" value="1"/>
</dbReference>
<evidence type="ECO:0000313" key="2">
    <source>
        <dbReference type="Proteomes" id="UP001190700"/>
    </source>
</evidence>
<sequence length="180" mass="19946">MGILSARAFQWSRVKHSSESVAPCPLVVMLGWMQSQEKHLQAYLDLYNSEGWDGMAVAPPTLFMWLDTYAESLAREVLDVLSAELLRSGDRPIVFAIFSGSAKACYYKLLQVLGNSTKDEKYATVRANLCGQCFDSCPIDFVSQHGVRFLAPPKASSWIQQRLASTAASALDSVLLSRFE</sequence>
<keyword evidence="2" id="KW-1185">Reference proteome</keyword>
<accession>A0AAE0CHJ9</accession>
<dbReference type="PANTHER" id="PTHR12265">
    <property type="entry name" value="TRANSMEMBRANE PROTEIN 53"/>
    <property type="match status" value="1"/>
</dbReference>
<reference evidence="1 2" key="1">
    <citation type="journal article" date="2015" name="Genome Biol. Evol.">
        <title>Comparative Genomics of a Bacterivorous Green Alga Reveals Evolutionary Causalities and Consequences of Phago-Mixotrophic Mode of Nutrition.</title>
        <authorList>
            <person name="Burns J.A."/>
            <person name="Paasch A."/>
            <person name="Narechania A."/>
            <person name="Kim E."/>
        </authorList>
    </citation>
    <scope>NUCLEOTIDE SEQUENCE [LARGE SCALE GENOMIC DNA]</scope>
    <source>
        <strain evidence="1 2">PLY_AMNH</strain>
    </source>
</reference>
<name>A0AAE0CHJ9_9CHLO</name>
<proteinExistence type="predicted"/>
<dbReference type="InterPro" id="IPR008547">
    <property type="entry name" value="DUF829_TMEM53"/>
</dbReference>
<protein>
    <recommendedName>
        <fullName evidence="3">Transmembrane protein 53</fullName>
    </recommendedName>
</protein>
<dbReference type="AlphaFoldDB" id="A0AAE0CHJ9"/>
<organism evidence="1 2">
    <name type="scientific">Cymbomonas tetramitiformis</name>
    <dbReference type="NCBI Taxonomy" id="36881"/>
    <lineage>
        <taxon>Eukaryota</taxon>
        <taxon>Viridiplantae</taxon>
        <taxon>Chlorophyta</taxon>
        <taxon>Pyramimonadophyceae</taxon>
        <taxon>Pyramimonadales</taxon>
        <taxon>Pyramimonadaceae</taxon>
        <taxon>Cymbomonas</taxon>
    </lineage>
</organism>
<evidence type="ECO:0008006" key="3">
    <source>
        <dbReference type="Google" id="ProtNLM"/>
    </source>
</evidence>
<evidence type="ECO:0000313" key="1">
    <source>
        <dbReference type="EMBL" id="KAK3254025.1"/>
    </source>
</evidence>